<dbReference type="EC" id="3.4.19.12" evidence="3"/>
<comment type="caution">
    <text evidence="14">The sequence shown here is derived from an EMBL/GenBank/DDBJ whole genome shotgun (WGS) entry which is preliminary data.</text>
</comment>
<dbReference type="GO" id="GO:0006508">
    <property type="term" value="P:proteolysis"/>
    <property type="evidence" value="ECO:0007669"/>
    <property type="project" value="UniProtKB-KW"/>
</dbReference>
<evidence type="ECO:0000256" key="2">
    <source>
        <dbReference type="ARBA" id="ARBA00004123"/>
    </source>
</evidence>
<protein>
    <recommendedName>
        <fullName evidence="3">ubiquitinyl hydrolase 1</fullName>
        <ecNumber evidence="3">3.4.19.12</ecNumber>
    </recommendedName>
</protein>
<evidence type="ECO:0000313" key="14">
    <source>
        <dbReference type="EMBL" id="KAL3717059.1"/>
    </source>
</evidence>
<keyword evidence="5" id="KW-0833">Ubl conjugation pathway</keyword>
<evidence type="ECO:0000256" key="5">
    <source>
        <dbReference type="ARBA" id="ARBA00022786"/>
    </source>
</evidence>
<keyword evidence="6" id="KW-0378">Hydrolase</keyword>
<dbReference type="Pfam" id="PF02099">
    <property type="entry name" value="Josephin"/>
    <property type="match status" value="1"/>
</dbReference>
<keyword evidence="15" id="KW-1185">Reference proteome</keyword>
<evidence type="ECO:0000256" key="8">
    <source>
        <dbReference type="ARBA" id="ARBA00023015"/>
    </source>
</evidence>
<reference evidence="14 15" key="1">
    <citation type="submission" date="2024-11" db="EMBL/GenBank/DDBJ databases">
        <title>Chromosome-level genome assembly of Eucalyptus globulus Labill. provides insights into its genome evolution.</title>
        <authorList>
            <person name="Li X."/>
        </authorList>
    </citation>
    <scope>NUCLEOTIDE SEQUENCE [LARGE SCALE GENOMIC DNA]</scope>
    <source>
        <strain evidence="14">CL2024</strain>
        <tissue evidence="14">Fresh tender leaves</tissue>
    </source>
</reference>
<proteinExistence type="predicted"/>
<evidence type="ECO:0000256" key="7">
    <source>
        <dbReference type="ARBA" id="ARBA00022807"/>
    </source>
</evidence>
<feature type="domain" description="Josephin" evidence="13">
    <location>
        <begin position="8"/>
        <end position="185"/>
    </location>
</feature>
<dbReference type="InterPro" id="IPR006155">
    <property type="entry name" value="Josephin"/>
</dbReference>
<evidence type="ECO:0000256" key="9">
    <source>
        <dbReference type="ARBA" id="ARBA00023163"/>
    </source>
</evidence>
<dbReference type="InterPro" id="IPR033865">
    <property type="entry name" value="Ataxin-3"/>
</dbReference>
<comment type="caution">
    <text evidence="11">Lacks conserved residue(s) required for the propagation of feature annotation.</text>
</comment>
<evidence type="ECO:0000256" key="10">
    <source>
        <dbReference type="ARBA" id="ARBA00023242"/>
    </source>
</evidence>
<evidence type="ECO:0000256" key="6">
    <source>
        <dbReference type="ARBA" id="ARBA00022801"/>
    </source>
</evidence>
<evidence type="ECO:0000256" key="1">
    <source>
        <dbReference type="ARBA" id="ARBA00000707"/>
    </source>
</evidence>
<feature type="compositionally biased region" description="Basic and acidic residues" evidence="12">
    <location>
        <begin position="187"/>
        <end position="200"/>
    </location>
</feature>
<keyword evidence="9" id="KW-0804">Transcription</keyword>
<evidence type="ECO:0000256" key="11">
    <source>
        <dbReference type="PROSITE-ProRule" id="PRU00331"/>
    </source>
</evidence>
<feature type="region of interest" description="Disordered" evidence="12">
    <location>
        <begin position="180"/>
        <end position="212"/>
    </location>
</feature>
<evidence type="ECO:0000256" key="12">
    <source>
        <dbReference type="SAM" id="MobiDB-lite"/>
    </source>
</evidence>
<dbReference type="Gene3D" id="3.90.70.40">
    <property type="match status" value="1"/>
</dbReference>
<comment type="catalytic activity">
    <reaction evidence="1">
        <text>Thiol-dependent hydrolysis of ester, thioester, amide, peptide and isopeptide bonds formed by the C-terminal Gly of ubiquitin (a 76-residue protein attached to proteins as an intracellular targeting signal).</text>
        <dbReference type="EC" id="3.4.19.12"/>
    </reaction>
</comment>
<evidence type="ECO:0000256" key="3">
    <source>
        <dbReference type="ARBA" id="ARBA00012759"/>
    </source>
</evidence>
<dbReference type="EMBL" id="JBJKBG010000011">
    <property type="protein sequence ID" value="KAL3717059.1"/>
    <property type="molecule type" value="Genomic_DNA"/>
</dbReference>
<keyword evidence="8" id="KW-0805">Transcription regulation</keyword>
<evidence type="ECO:0000259" key="13">
    <source>
        <dbReference type="PROSITE" id="PS50957"/>
    </source>
</evidence>
<keyword evidence="4" id="KW-0645">Protease</keyword>
<dbReference type="Proteomes" id="UP001634007">
    <property type="component" value="Unassembled WGS sequence"/>
</dbReference>
<evidence type="ECO:0000256" key="4">
    <source>
        <dbReference type="ARBA" id="ARBA00022670"/>
    </source>
</evidence>
<keyword evidence="7" id="KW-0788">Thiol protease</keyword>
<dbReference type="PANTHER" id="PTHR14159:SF0">
    <property type="entry name" value="ATAXIN-3-RELATED"/>
    <property type="match status" value="1"/>
</dbReference>
<dbReference type="AlphaFoldDB" id="A0ABD3IS33"/>
<dbReference type="PANTHER" id="PTHR14159">
    <property type="entry name" value="ATAXIN-3-RELATED"/>
    <property type="match status" value="1"/>
</dbReference>
<organism evidence="14 15">
    <name type="scientific">Eucalyptus globulus</name>
    <name type="common">Tasmanian blue gum</name>
    <dbReference type="NCBI Taxonomy" id="34317"/>
    <lineage>
        <taxon>Eukaryota</taxon>
        <taxon>Viridiplantae</taxon>
        <taxon>Streptophyta</taxon>
        <taxon>Embryophyta</taxon>
        <taxon>Tracheophyta</taxon>
        <taxon>Spermatophyta</taxon>
        <taxon>Magnoliopsida</taxon>
        <taxon>eudicotyledons</taxon>
        <taxon>Gunneridae</taxon>
        <taxon>Pentapetalae</taxon>
        <taxon>rosids</taxon>
        <taxon>malvids</taxon>
        <taxon>Myrtales</taxon>
        <taxon>Myrtaceae</taxon>
        <taxon>Myrtoideae</taxon>
        <taxon>Eucalypteae</taxon>
        <taxon>Eucalyptus</taxon>
    </lineage>
</organism>
<dbReference type="GO" id="GO:0004843">
    <property type="term" value="F:cysteine-type deubiquitinase activity"/>
    <property type="evidence" value="ECO:0007669"/>
    <property type="project" value="UniProtKB-EC"/>
</dbReference>
<dbReference type="SMART" id="SM01246">
    <property type="entry name" value="Josephin"/>
    <property type="match status" value="1"/>
</dbReference>
<evidence type="ECO:0000313" key="15">
    <source>
        <dbReference type="Proteomes" id="UP001634007"/>
    </source>
</evidence>
<comment type="subcellular location">
    <subcellularLocation>
        <location evidence="2">Nucleus</location>
    </subcellularLocation>
</comment>
<sequence length="212" mass="23941">MAGSSNRGAKLYHETRRDRSTPSAVHCLNALLQGPLFGESDLTAITIKLDRKERLNLQREFNLSAYSSRHFWFDGFGFQVEVLQEALKTWDIQITPLHPRNARKSLIDFEQESALICLRDYKEDWTCVRKVDGEWYEFDCHHEAPEHVPGFYVPAYIDSLERLGWTVYLVQGKLLETGVKPAGQARGGDDGTRSPPKDGAEGIGTVGARDAM</sequence>
<dbReference type="PRINTS" id="PR01233">
    <property type="entry name" value="JOSEPHIN"/>
</dbReference>
<dbReference type="PROSITE" id="PS50957">
    <property type="entry name" value="JOSEPHIN"/>
    <property type="match status" value="1"/>
</dbReference>
<gene>
    <name evidence="14" type="ORF">ACJRO7_008611</name>
</gene>
<dbReference type="Gene3D" id="1.10.287.10">
    <property type="entry name" value="S15/NS1, RNA-binding"/>
    <property type="match status" value="1"/>
</dbReference>
<keyword evidence="10" id="KW-0539">Nucleus</keyword>
<accession>A0ABD3IS33</accession>
<dbReference type="GO" id="GO:0005634">
    <property type="term" value="C:nucleus"/>
    <property type="evidence" value="ECO:0007669"/>
    <property type="project" value="UniProtKB-SubCell"/>
</dbReference>
<name>A0ABD3IS33_EUCGL</name>